<dbReference type="SUPFAM" id="SSF57879">
    <property type="entry name" value="Zinc domain conserved in yeast copper-regulated transcription factors"/>
    <property type="match status" value="1"/>
</dbReference>
<name>A0A1E3NU56_WICAA</name>
<evidence type="ECO:0000259" key="2">
    <source>
        <dbReference type="PROSITE" id="PS50073"/>
    </source>
</evidence>
<feature type="domain" description="Copper-fist" evidence="2">
    <location>
        <begin position="1"/>
        <end position="44"/>
    </location>
</feature>
<dbReference type="PROSITE" id="PS50073">
    <property type="entry name" value="COPPER_FIST_2"/>
    <property type="match status" value="1"/>
</dbReference>
<dbReference type="GO" id="GO:0005507">
    <property type="term" value="F:copper ion binding"/>
    <property type="evidence" value="ECO:0007669"/>
    <property type="project" value="InterPro"/>
</dbReference>
<feature type="compositionally biased region" description="Low complexity" evidence="1">
    <location>
        <begin position="210"/>
        <end position="225"/>
    </location>
</feature>
<dbReference type="Pfam" id="PF00649">
    <property type="entry name" value="Copper-fist"/>
    <property type="match status" value="1"/>
</dbReference>
<evidence type="ECO:0000313" key="4">
    <source>
        <dbReference type="Proteomes" id="UP000094112"/>
    </source>
</evidence>
<dbReference type="InterPro" id="IPR001083">
    <property type="entry name" value="Cu_fist_DNA-bd_dom"/>
</dbReference>
<dbReference type="GO" id="GO:0005634">
    <property type="term" value="C:nucleus"/>
    <property type="evidence" value="ECO:0007669"/>
    <property type="project" value="InterPro"/>
</dbReference>
<dbReference type="InterPro" id="IPR036395">
    <property type="entry name" value="Cu_fist_DNA-bd_dom_sf"/>
</dbReference>
<keyword evidence="4" id="KW-1185">Reference proteome</keyword>
<sequence>MLYLGVLRFCCWKCRSGHRQLQCTHYDRAEKSLVFNVGQQGRPALDEERRVFKLVAADFDAEANPKCSESKLYKFQCRKSPRFRCCNGDSLSIDIYLDPKKSKVVEIHPPMEIHSGSNGISVDAFQLPRRNGKAKFINPDSSKIKDYKSTQSVDTDIIAEKKTHPLNVKLLPPPLSTKPPSTSPVNATRGRLNPKTQSATKRTIEREDTPIPSSSLSLSPSPSSQKRPRTSSKQTQTDPVKELSSPNLPSQNTRSHAFENISNHVPSTPMEPLRTRITRRRSKSQP</sequence>
<feature type="compositionally biased region" description="Basic residues" evidence="1">
    <location>
        <begin position="276"/>
        <end position="286"/>
    </location>
</feature>
<dbReference type="RefSeq" id="XP_019035865.1">
    <property type="nucleotide sequence ID" value="XM_019180511.1"/>
</dbReference>
<dbReference type="Gene3D" id="3.90.430.10">
    <property type="entry name" value="Copper fist DNA-binding domain"/>
    <property type="match status" value="1"/>
</dbReference>
<reference evidence="3 4" key="1">
    <citation type="journal article" date="2016" name="Proc. Natl. Acad. Sci. U.S.A.">
        <title>Comparative genomics of biotechnologically important yeasts.</title>
        <authorList>
            <person name="Riley R."/>
            <person name="Haridas S."/>
            <person name="Wolfe K.H."/>
            <person name="Lopes M.R."/>
            <person name="Hittinger C.T."/>
            <person name="Goeker M."/>
            <person name="Salamov A.A."/>
            <person name="Wisecaver J.H."/>
            <person name="Long T.M."/>
            <person name="Calvey C.H."/>
            <person name="Aerts A.L."/>
            <person name="Barry K.W."/>
            <person name="Choi C."/>
            <person name="Clum A."/>
            <person name="Coughlan A.Y."/>
            <person name="Deshpande S."/>
            <person name="Douglass A.P."/>
            <person name="Hanson S.J."/>
            <person name="Klenk H.-P."/>
            <person name="LaButti K.M."/>
            <person name="Lapidus A."/>
            <person name="Lindquist E.A."/>
            <person name="Lipzen A.M."/>
            <person name="Meier-Kolthoff J.P."/>
            <person name="Ohm R.A."/>
            <person name="Otillar R.P."/>
            <person name="Pangilinan J.L."/>
            <person name="Peng Y."/>
            <person name="Rokas A."/>
            <person name="Rosa C.A."/>
            <person name="Scheuner C."/>
            <person name="Sibirny A.A."/>
            <person name="Slot J.C."/>
            <person name="Stielow J.B."/>
            <person name="Sun H."/>
            <person name="Kurtzman C.P."/>
            <person name="Blackwell M."/>
            <person name="Grigoriev I.V."/>
            <person name="Jeffries T.W."/>
        </authorList>
    </citation>
    <scope>NUCLEOTIDE SEQUENCE [LARGE SCALE GENOMIC DNA]</scope>
    <source>
        <strain evidence="4">ATCC 58044 / CBS 1984 / NCYC 433 / NRRL Y-366-8</strain>
    </source>
</reference>
<dbReference type="GO" id="GO:0003677">
    <property type="term" value="F:DNA binding"/>
    <property type="evidence" value="ECO:0007669"/>
    <property type="project" value="InterPro"/>
</dbReference>
<protein>
    <recommendedName>
        <fullName evidence="2">Copper-fist domain-containing protein</fullName>
    </recommendedName>
</protein>
<dbReference type="GeneID" id="30197757"/>
<dbReference type="SMART" id="SM01090">
    <property type="entry name" value="Copper-fist"/>
    <property type="match status" value="1"/>
</dbReference>
<dbReference type="GO" id="GO:0003700">
    <property type="term" value="F:DNA-binding transcription factor activity"/>
    <property type="evidence" value="ECO:0007669"/>
    <property type="project" value="InterPro"/>
</dbReference>
<gene>
    <name evidence="3" type="ORF">WICANDRAFT_107852</name>
</gene>
<dbReference type="AlphaFoldDB" id="A0A1E3NU56"/>
<dbReference type="EMBL" id="KV454224">
    <property type="protein sequence ID" value="ODQ56658.1"/>
    <property type="molecule type" value="Genomic_DNA"/>
</dbReference>
<accession>A0A1E3NU56</accession>
<evidence type="ECO:0000313" key="3">
    <source>
        <dbReference type="EMBL" id="ODQ56658.1"/>
    </source>
</evidence>
<organism evidence="3 4">
    <name type="scientific">Wickerhamomyces anomalus (strain ATCC 58044 / CBS 1984 / NCYC 433 / NRRL Y-366-8)</name>
    <name type="common">Yeast</name>
    <name type="synonym">Hansenula anomala</name>
    <dbReference type="NCBI Taxonomy" id="683960"/>
    <lineage>
        <taxon>Eukaryota</taxon>
        <taxon>Fungi</taxon>
        <taxon>Dikarya</taxon>
        <taxon>Ascomycota</taxon>
        <taxon>Saccharomycotina</taxon>
        <taxon>Saccharomycetes</taxon>
        <taxon>Phaffomycetales</taxon>
        <taxon>Wickerhamomycetaceae</taxon>
        <taxon>Wickerhamomyces</taxon>
    </lineage>
</organism>
<evidence type="ECO:0000256" key="1">
    <source>
        <dbReference type="SAM" id="MobiDB-lite"/>
    </source>
</evidence>
<feature type="compositionally biased region" description="Polar residues" evidence="1">
    <location>
        <begin position="244"/>
        <end position="266"/>
    </location>
</feature>
<feature type="region of interest" description="Disordered" evidence="1">
    <location>
        <begin position="164"/>
        <end position="286"/>
    </location>
</feature>
<dbReference type="Proteomes" id="UP000094112">
    <property type="component" value="Unassembled WGS sequence"/>
</dbReference>
<proteinExistence type="predicted"/>